<proteinExistence type="predicted"/>
<organism evidence="2 3">
    <name type="scientific">Pseudonocardia autotrophica</name>
    <name type="common">Amycolata autotrophica</name>
    <name type="synonym">Nocardia autotrophica</name>
    <dbReference type="NCBI Taxonomy" id="2074"/>
    <lineage>
        <taxon>Bacteria</taxon>
        <taxon>Bacillati</taxon>
        <taxon>Actinomycetota</taxon>
        <taxon>Actinomycetes</taxon>
        <taxon>Pseudonocardiales</taxon>
        <taxon>Pseudonocardiaceae</taxon>
        <taxon>Pseudonocardia</taxon>
    </lineage>
</organism>
<keyword evidence="1" id="KW-0732">Signal</keyword>
<evidence type="ECO:0000313" key="2">
    <source>
        <dbReference type="EMBL" id="OSY40356.1"/>
    </source>
</evidence>
<protein>
    <recommendedName>
        <fullName evidence="4">DUF3558 domain-containing protein</fullName>
    </recommendedName>
</protein>
<dbReference type="Pfam" id="PF12079">
    <property type="entry name" value="DUF3558"/>
    <property type="match status" value="1"/>
</dbReference>
<keyword evidence="3" id="KW-1185">Reference proteome</keyword>
<dbReference type="InterPro" id="IPR024520">
    <property type="entry name" value="DUF3558"/>
</dbReference>
<evidence type="ECO:0000313" key="3">
    <source>
        <dbReference type="Proteomes" id="UP000194360"/>
    </source>
</evidence>
<name>A0A1Y2MYR1_PSEAH</name>
<dbReference type="Proteomes" id="UP000194360">
    <property type="component" value="Unassembled WGS sequence"/>
</dbReference>
<dbReference type="PROSITE" id="PS51257">
    <property type="entry name" value="PROKAR_LIPOPROTEIN"/>
    <property type="match status" value="1"/>
</dbReference>
<feature type="chain" id="PRO_5012101625" description="DUF3558 domain-containing protein" evidence="1">
    <location>
        <begin position="26"/>
        <end position="182"/>
    </location>
</feature>
<feature type="signal peptide" evidence="1">
    <location>
        <begin position="1"/>
        <end position="25"/>
    </location>
</feature>
<sequence>MSRPAPLLSALVTVGALLAGCGSGAADPASPFPERPADIDVSTVDMCRALTVGEQAELGVEPGEASTRELSNGPTRICGWINYDDGYSYGVQTIADGAVVAVGGADSTVDVLDGYGVVVESTDGTSMPLCTLYVDVSDVEAIRVQVRATKDDASGIPSFDTVCGRARDVASKAIRNLGAAAP</sequence>
<evidence type="ECO:0000256" key="1">
    <source>
        <dbReference type="SAM" id="SignalP"/>
    </source>
</evidence>
<dbReference type="AlphaFoldDB" id="A0A1Y2MYR1"/>
<gene>
    <name evidence="2" type="ORF">BG845_02759</name>
</gene>
<dbReference type="EMBL" id="MIGB01000013">
    <property type="protein sequence ID" value="OSY40356.1"/>
    <property type="molecule type" value="Genomic_DNA"/>
</dbReference>
<comment type="caution">
    <text evidence="2">The sequence shown here is derived from an EMBL/GenBank/DDBJ whole genome shotgun (WGS) entry which is preliminary data.</text>
</comment>
<dbReference type="OrthoDB" id="3579794at2"/>
<accession>A0A1Y2MYR1</accession>
<dbReference type="RefSeq" id="WP_158092165.1">
    <property type="nucleotide sequence ID" value="NZ_AP018920.1"/>
</dbReference>
<evidence type="ECO:0008006" key="4">
    <source>
        <dbReference type="Google" id="ProtNLM"/>
    </source>
</evidence>
<reference evidence="2 3" key="1">
    <citation type="submission" date="2016-09" db="EMBL/GenBank/DDBJ databases">
        <title>Pseudonocardia autotrophica DSM535, a candidate organism with high potential of specific P450 cytochromes.</title>
        <authorList>
            <person name="Grumaz C."/>
            <person name="Vainshtein Y."/>
            <person name="Kirstahler P."/>
            <person name="Sohn K."/>
        </authorList>
    </citation>
    <scope>NUCLEOTIDE SEQUENCE [LARGE SCALE GENOMIC DNA]</scope>
    <source>
        <strain evidence="2 3">DSM 535</strain>
    </source>
</reference>